<comment type="caution">
    <text evidence="1">The sequence shown here is derived from an EMBL/GenBank/DDBJ whole genome shotgun (WGS) entry which is preliminary data.</text>
</comment>
<sequence length="100" mass="10948">MQLRRSLLHHHSDLHKHLFMGGTINKISPMASKAQNRQAPVHGPPPSHILAGPVTCLQSGPTNCHSPLGSTAVLRVSNKTITCDFFNFNFVYKFGANVCN</sequence>
<accession>A0A8J6FT21</accession>
<dbReference type="AlphaFoldDB" id="A0A8J6FT21"/>
<dbReference type="EMBL" id="WNTK01000001">
    <property type="protein sequence ID" value="KAG9493262.1"/>
    <property type="molecule type" value="Genomic_DNA"/>
</dbReference>
<name>A0A8J6FT21_ELECQ</name>
<gene>
    <name evidence="1" type="ORF">GDO78_001260</name>
</gene>
<organism evidence="1 2">
    <name type="scientific">Eleutherodactylus coqui</name>
    <name type="common">Puerto Rican coqui</name>
    <dbReference type="NCBI Taxonomy" id="57060"/>
    <lineage>
        <taxon>Eukaryota</taxon>
        <taxon>Metazoa</taxon>
        <taxon>Chordata</taxon>
        <taxon>Craniata</taxon>
        <taxon>Vertebrata</taxon>
        <taxon>Euteleostomi</taxon>
        <taxon>Amphibia</taxon>
        <taxon>Batrachia</taxon>
        <taxon>Anura</taxon>
        <taxon>Neobatrachia</taxon>
        <taxon>Hyloidea</taxon>
        <taxon>Eleutherodactylidae</taxon>
        <taxon>Eleutherodactylinae</taxon>
        <taxon>Eleutherodactylus</taxon>
        <taxon>Eleutherodactylus</taxon>
    </lineage>
</organism>
<evidence type="ECO:0000313" key="1">
    <source>
        <dbReference type="EMBL" id="KAG9493262.1"/>
    </source>
</evidence>
<protein>
    <submittedName>
        <fullName evidence="1">Uncharacterized protein</fullName>
    </submittedName>
</protein>
<dbReference type="Proteomes" id="UP000770717">
    <property type="component" value="Unassembled WGS sequence"/>
</dbReference>
<evidence type="ECO:0000313" key="2">
    <source>
        <dbReference type="Proteomes" id="UP000770717"/>
    </source>
</evidence>
<proteinExistence type="predicted"/>
<keyword evidence="2" id="KW-1185">Reference proteome</keyword>
<reference evidence="1" key="1">
    <citation type="thesis" date="2020" institute="ProQuest LLC" country="789 East Eisenhower Parkway, Ann Arbor, MI, USA">
        <title>Comparative Genomics and Chromosome Evolution.</title>
        <authorList>
            <person name="Mudd A.B."/>
        </authorList>
    </citation>
    <scope>NUCLEOTIDE SEQUENCE</scope>
    <source>
        <strain evidence="1">HN-11 Male</strain>
        <tissue evidence="1">Kidney and liver</tissue>
    </source>
</reference>